<keyword evidence="2" id="KW-1185">Reference proteome</keyword>
<protein>
    <submittedName>
        <fullName evidence="1">7990_t:CDS:1</fullName>
    </submittedName>
</protein>
<dbReference type="EMBL" id="CAJVPY010051694">
    <property type="protein sequence ID" value="CAG8814744.1"/>
    <property type="molecule type" value="Genomic_DNA"/>
</dbReference>
<accession>A0A9N9PEY3</accession>
<name>A0A9N9PEY3_9GLOM</name>
<evidence type="ECO:0000313" key="1">
    <source>
        <dbReference type="EMBL" id="CAG8814744.1"/>
    </source>
</evidence>
<comment type="caution">
    <text evidence="1">The sequence shown here is derived from an EMBL/GenBank/DDBJ whole genome shotgun (WGS) entry which is preliminary data.</text>
</comment>
<evidence type="ECO:0000313" key="2">
    <source>
        <dbReference type="Proteomes" id="UP000789405"/>
    </source>
</evidence>
<dbReference type="Proteomes" id="UP000789405">
    <property type="component" value="Unassembled WGS sequence"/>
</dbReference>
<feature type="non-terminal residue" evidence="1">
    <location>
        <position position="121"/>
    </location>
</feature>
<organism evidence="1 2">
    <name type="scientific">Dentiscutata erythropus</name>
    <dbReference type="NCBI Taxonomy" id="1348616"/>
    <lineage>
        <taxon>Eukaryota</taxon>
        <taxon>Fungi</taxon>
        <taxon>Fungi incertae sedis</taxon>
        <taxon>Mucoromycota</taxon>
        <taxon>Glomeromycotina</taxon>
        <taxon>Glomeromycetes</taxon>
        <taxon>Diversisporales</taxon>
        <taxon>Gigasporaceae</taxon>
        <taxon>Dentiscutata</taxon>
    </lineage>
</organism>
<reference evidence="1" key="1">
    <citation type="submission" date="2021-06" db="EMBL/GenBank/DDBJ databases">
        <authorList>
            <person name="Kallberg Y."/>
            <person name="Tangrot J."/>
            <person name="Rosling A."/>
        </authorList>
    </citation>
    <scope>NUCLEOTIDE SEQUENCE</scope>
    <source>
        <strain evidence="1">MA453B</strain>
    </source>
</reference>
<proteinExistence type="predicted"/>
<dbReference type="AlphaFoldDB" id="A0A9N9PEY3"/>
<gene>
    <name evidence="1" type="ORF">DERYTH_LOCUS26011</name>
</gene>
<sequence length="121" mass="14099">SSEYYKKVSKPKTTININNMQKELANKKSTLSESNIPQQLIHHKTEYKVANWVASRPSILNHAQLIYKSKKRSISQVDDDSAKEKETIIITTIEDRVYKELRALFLRTRNNTTELYEELTA</sequence>